<evidence type="ECO:0000313" key="10">
    <source>
        <dbReference type="EMBL" id="MCS3709306.1"/>
    </source>
</evidence>
<evidence type="ECO:0000256" key="5">
    <source>
        <dbReference type="ARBA" id="ARBA00022847"/>
    </source>
</evidence>
<evidence type="ECO:0000256" key="3">
    <source>
        <dbReference type="ARBA" id="ARBA00022475"/>
    </source>
</evidence>
<feature type="transmembrane region" description="Helical" evidence="9">
    <location>
        <begin position="81"/>
        <end position="100"/>
    </location>
</feature>
<evidence type="ECO:0000256" key="2">
    <source>
        <dbReference type="ARBA" id="ARBA00022448"/>
    </source>
</evidence>
<reference evidence="10" key="1">
    <citation type="submission" date="2022-08" db="EMBL/GenBank/DDBJ databases">
        <title>Genomic Encyclopedia of Type Strains, Phase V (KMG-V): Genome sequencing to study the core and pangenomes of soil and plant-associated prokaryotes.</title>
        <authorList>
            <person name="Whitman W."/>
        </authorList>
    </citation>
    <scope>NUCLEOTIDE SEQUENCE</scope>
    <source>
        <strain evidence="10">SP3049</strain>
    </source>
</reference>
<evidence type="ECO:0000313" key="11">
    <source>
        <dbReference type="Proteomes" id="UP001155057"/>
    </source>
</evidence>
<dbReference type="Pfam" id="PF00375">
    <property type="entry name" value="SDF"/>
    <property type="match status" value="1"/>
</dbReference>
<evidence type="ECO:0000256" key="6">
    <source>
        <dbReference type="ARBA" id="ARBA00022989"/>
    </source>
</evidence>
<sequence length="450" mass="47336">MPWYKKLHWQIIIGLVLGLVYGVVAASAGWGQFTSDWVAPFGTIFLNLLQLIAVPLILASLIVGVASLGDLEQLSRIGGKTLGIYILTTTIALVIGLVLVNTLQPGRTVPQEMRTQLEQKYQGDIEQNMEVAEQAEGRGPLQPLVDIVPSNFFESASDNGNMLQVVFVALFLGVVLLLLPGEKSEPLLAVFDSLFEAIIKAVEIIMLTAPVGVFGLLADAITSIAAESPADLASLLGALGFYCLTVVIGLAIMVFVVYPIFMRLFTSISIADYFRAIAPAQLVAFSTSSSGGTLPVTMEVSEKNLGVSEQVSSFVLPLGATVNMDGTALYQAVSAVFIAQVLGISLAFTQQLNIVLIAVLASIGTAAVPSAGIVMLVVILESIGVPSAGLALILGVDRPLDMLRTTNNVTGDTMVASVVAATENQLNFPTNGVSVATTDVQGGVREETAR</sequence>
<dbReference type="RefSeq" id="WP_011404499.1">
    <property type="nucleotide sequence ID" value="NZ_CALTSH010000030.1"/>
</dbReference>
<keyword evidence="4 9" id="KW-0812">Transmembrane</keyword>
<gene>
    <name evidence="10" type="ORF">GGP61_000901</name>
</gene>
<dbReference type="GeneID" id="83728684"/>
<feature type="transmembrane region" description="Helical" evidence="9">
    <location>
        <begin position="162"/>
        <end position="180"/>
    </location>
</feature>
<keyword evidence="5" id="KW-0769">Symport</keyword>
<proteinExistence type="predicted"/>
<evidence type="ECO:0000256" key="7">
    <source>
        <dbReference type="ARBA" id="ARBA00023136"/>
    </source>
</evidence>
<keyword evidence="7 9" id="KW-0472">Membrane</keyword>
<dbReference type="OMA" id="TWTKEID"/>
<dbReference type="SUPFAM" id="SSF118215">
    <property type="entry name" value="Proton glutamate symport protein"/>
    <property type="match status" value="1"/>
</dbReference>
<keyword evidence="2" id="KW-0813">Transport</keyword>
<dbReference type="InterPro" id="IPR036458">
    <property type="entry name" value="Na:dicarbo_symporter_sf"/>
</dbReference>
<dbReference type="PANTHER" id="PTHR11958">
    <property type="entry name" value="SODIUM/DICARBOXYLATE SYMPORTER-RELATED"/>
    <property type="match status" value="1"/>
</dbReference>
<protein>
    <submittedName>
        <fullName evidence="10">Na+/H+-dicarboxylate symporter</fullName>
    </submittedName>
</protein>
<keyword evidence="3" id="KW-1003">Cell membrane</keyword>
<dbReference type="PRINTS" id="PR00173">
    <property type="entry name" value="EDTRNSPORT"/>
</dbReference>
<name>A0A9X2Q147_9BACT</name>
<evidence type="ECO:0000256" key="1">
    <source>
        <dbReference type="ARBA" id="ARBA00004651"/>
    </source>
</evidence>
<feature type="transmembrane region" description="Helical" evidence="9">
    <location>
        <begin position="201"/>
        <end position="226"/>
    </location>
</feature>
<dbReference type="InterPro" id="IPR001991">
    <property type="entry name" value="Na-dicarboxylate_symporter"/>
</dbReference>
<feature type="transmembrane region" description="Helical" evidence="9">
    <location>
        <begin position="45"/>
        <end position="69"/>
    </location>
</feature>
<dbReference type="Proteomes" id="UP001155057">
    <property type="component" value="Unassembled WGS sequence"/>
</dbReference>
<dbReference type="PROSITE" id="PS00714">
    <property type="entry name" value="NA_DICARBOXYL_SYMP_2"/>
    <property type="match status" value="1"/>
</dbReference>
<dbReference type="InterPro" id="IPR050746">
    <property type="entry name" value="DAACS"/>
</dbReference>
<keyword evidence="6 9" id="KW-1133">Transmembrane helix</keyword>
<dbReference type="AlphaFoldDB" id="A0A9X2Q147"/>
<dbReference type="InterPro" id="IPR018107">
    <property type="entry name" value="Na-dicarboxylate_symporter_CS"/>
</dbReference>
<dbReference type="GO" id="GO:0015293">
    <property type="term" value="F:symporter activity"/>
    <property type="evidence" value="ECO:0007669"/>
    <property type="project" value="UniProtKB-KW"/>
</dbReference>
<evidence type="ECO:0000256" key="4">
    <source>
        <dbReference type="ARBA" id="ARBA00022692"/>
    </source>
</evidence>
<dbReference type="EMBL" id="JANUAE010000002">
    <property type="protein sequence ID" value="MCS3709306.1"/>
    <property type="molecule type" value="Genomic_DNA"/>
</dbReference>
<dbReference type="PANTHER" id="PTHR11958:SF63">
    <property type="entry name" value="AMINO ACID TRANSPORTER"/>
    <property type="match status" value="1"/>
</dbReference>
<dbReference type="Gene3D" id="1.10.3860.10">
    <property type="entry name" value="Sodium:dicarboxylate symporter"/>
    <property type="match status" value="1"/>
</dbReference>
<dbReference type="GO" id="GO:1902475">
    <property type="term" value="P:L-alpha-amino acid transmembrane transport"/>
    <property type="evidence" value="ECO:0007669"/>
    <property type="project" value="UniProtKB-ARBA"/>
</dbReference>
<accession>A0A9X2Q147</accession>
<dbReference type="GO" id="GO:0005886">
    <property type="term" value="C:plasma membrane"/>
    <property type="evidence" value="ECO:0007669"/>
    <property type="project" value="UniProtKB-SubCell"/>
</dbReference>
<dbReference type="GO" id="GO:0006835">
    <property type="term" value="P:dicarboxylic acid transport"/>
    <property type="evidence" value="ECO:0007669"/>
    <property type="project" value="UniProtKB-ARBA"/>
</dbReference>
<dbReference type="FunFam" id="1.10.3860.10:FF:000001">
    <property type="entry name" value="C4-dicarboxylate transport protein"/>
    <property type="match status" value="1"/>
</dbReference>
<feature type="transmembrane region" description="Helical" evidence="9">
    <location>
        <begin position="232"/>
        <end position="261"/>
    </location>
</feature>
<evidence type="ECO:0000256" key="9">
    <source>
        <dbReference type="SAM" id="Phobius"/>
    </source>
</evidence>
<comment type="caution">
    <text evidence="10">The sequence shown here is derived from an EMBL/GenBank/DDBJ whole genome shotgun (WGS) entry which is preliminary data.</text>
</comment>
<comment type="subcellular location">
    <subcellularLocation>
        <location evidence="1">Cell membrane</location>
        <topology evidence="1">Multi-pass membrane protein</topology>
    </subcellularLocation>
</comment>
<feature type="transmembrane region" description="Helical" evidence="9">
    <location>
        <begin position="12"/>
        <end position="33"/>
    </location>
</feature>
<evidence type="ECO:0000256" key="8">
    <source>
        <dbReference type="ARBA" id="ARBA00023180"/>
    </source>
</evidence>
<keyword evidence="8" id="KW-0325">Glycoprotein</keyword>
<organism evidence="10 11">
    <name type="scientific">Salinibacter ruber</name>
    <dbReference type="NCBI Taxonomy" id="146919"/>
    <lineage>
        <taxon>Bacteria</taxon>
        <taxon>Pseudomonadati</taxon>
        <taxon>Rhodothermota</taxon>
        <taxon>Rhodothermia</taxon>
        <taxon>Rhodothermales</taxon>
        <taxon>Salinibacteraceae</taxon>
        <taxon>Salinibacter</taxon>
    </lineage>
</organism>